<feature type="region of interest" description="Disordered" evidence="15">
    <location>
        <begin position="7052"/>
        <end position="7084"/>
    </location>
</feature>
<keyword evidence="11" id="KW-1015">Disulfide bond</keyword>
<evidence type="ECO:0000256" key="11">
    <source>
        <dbReference type="ARBA" id="ARBA00023157"/>
    </source>
</evidence>
<dbReference type="PROSITE" id="PS50011">
    <property type="entry name" value="PROTEIN_KINASE_DOM"/>
    <property type="match status" value="2"/>
</dbReference>
<dbReference type="CDD" id="cd12025">
    <property type="entry name" value="SH3_Obscurin_like"/>
    <property type="match status" value="1"/>
</dbReference>
<dbReference type="SUPFAM" id="SSF56112">
    <property type="entry name" value="Protein kinase-like (PK-like)"/>
    <property type="match status" value="2"/>
</dbReference>
<feature type="compositionally biased region" description="Low complexity" evidence="15">
    <location>
        <begin position="5402"/>
        <end position="5421"/>
    </location>
</feature>
<evidence type="ECO:0000259" key="16">
    <source>
        <dbReference type="PROSITE" id="PS50002"/>
    </source>
</evidence>
<dbReference type="InterPro" id="IPR001452">
    <property type="entry name" value="SH3_domain"/>
</dbReference>
<dbReference type="InterPro" id="IPR011993">
    <property type="entry name" value="PH-like_dom_sf"/>
</dbReference>
<dbReference type="InterPro" id="IPR017441">
    <property type="entry name" value="Protein_kinase_ATP_BS"/>
</dbReference>
<name>A0ABM1DDI9_CERSS</name>
<dbReference type="InterPro" id="IPR008271">
    <property type="entry name" value="Ser/Thr_kinase_AS"/>
</dbReference>
<feature type="domain" description="SH3" evidence="16">
    <location>
        <begin position="5432"/>
        <end position="5499"/>
    </location>
</feature>
<sequence length="7788" mass="846217">MDHSFSGAPRFLTRPKAFVVSVGKDATLSCQIVGNPTPQVSWEKDRQPVEAGARFRLAQDGDLYRLTILDLALGDSGQYVCRARNAIGEAFAAVGLQVDADAACAEQAPHFLLRPTSIRVREGAEATFRCRVRGSPPMAVSWAKDGRRLGSPDAPRVRVEASGEASALRIQAARPRDGGTYTVHAENPLGAARADAALTVDADADAAGNLTRKLPRKTAVRVGDTAMFCVELARPEGPVHWLRNQEEVVAGGRVAITAEGTCHTLTISQCSLEDVGEVAFVAGNCWTSTQFYVSAPRKPPLHAPEAPVVKARTESSVTLGWSPPPCGDRPVSIDGYLVEKKRLGAYTWSRCHEAEWVATPELTVGGVAEEGDFQFRVSAVNSFGQSSYLQFPGTVHLAPQLAVKTPLKAVEAVEGGEVTFSVDLTVASAGEWFLDGQALKASSVYVIRCDGTRHVLTIRSVPASLHGSELKFVADGIESSIRMEVRVAPGLTTKPPTTAAREVLARLHEEAQLLAELSDQAAAVTWLKDGHALPPGPKYEVQASAGHRTLLVRDVARDDAGLYECVSRGSRIAYWLSVQDLTSFLHKDTVGGCVDAVAGGPACFECETSEARVHVRWYKDGVELGSSRQRFSREDMGTRHRLVVASVTKQDEGTYSCRVGEDSVDFRLRVSEPTVVFAKEQPARREVQAQAGASATLSCEVAQAQTEVTWFKDGKKLSESSKVRVEAKGCSRQLVVQQAGQADAGEYSCEAGGQKVSFHLDVTESLHSSAWMSVWWNSWGQAMRAEGAPASPPGAGTRTCTVTEGKHARLSCYVTGEPKPETVWKKDGQLVAEGRRHVVYEDAQENFVLKILFCKQSDRGLYTCTASNLVGQTYSSVLVVVREPAVPFKKRLQDLEVQERESATFQCEVPLPATEAAWFKEETRLRASAKYGIEEAGTERRLTVRNVSADDDAVYICETAEGSRTVAELAVRGASEGTREPMVVFAKDQPVRRKVQAEAGASATLSCEVAQDKTEVLWFKDGKKLSASSKVHMEAKGCSRRLVVQQAGQADAGEYSCEAGGQKVSFRLDVTEPMVVFAKEQPACREVQAEAGASATLSCEVAQAQTEVTWFKDGKKLSASSKVRVEAKGCSRRLVVQQAGQADAGEYSCEARGQKVSFRLDVTEPTVVFAKEQPVRREVQAEAGAIATLNCEVAQDKTEVTWFKDGKKLSASSKVRVEAKGCSRRLVVQQAGQADAGEYSCEAGGQKVCFRLDITEPTVVFAEEQPVRREVQAEAGASATLNCEVAQAQTEVTWFKDGKKLSASSKVRVEAKGCSRRLVVQQAGQADAGEYSCEAGGQKVSFRLDVTEKQCERLLYQMSRIIVKLRRRLVVQQAGQADAGEYSCEAGGQKVCFRLDVTEPTVVFAKEQPVRREVQAKAGASATLSCEVAQAQTDVTWFKDGKKLSASSKVHVEAKGCSRRLVVQQAGQADAGEYSCEAGGQKVCFCLDVTEPEPERPALERPGRREPLVVREHEDIVLTATLVTPSVATVTWLKDGVEIRRSKRHETASLGDTHTLTVRGAQTMDSAVYSCRVGAEGQDFPVQVEEVAAKFCRPLEPVRGDLGGTVTLACELSPAQAEVVWRCGSTELRAGKRFQMAAAGPRRSLTVSGLRAEDAGEYVCESRDDRTSARLTVSVPREVKFTSGLNTVVAEEGLEATFQCVVTPGDAAVTWFRDGAQLQPSEKFLISQSGGSHSLIISSLVLEDAGQITAEAEGVKSTAALRVREAPVLFRKKLEPQTVEERSSVTMGVELTRPWPDVKWTRNAAALAPGENLAIHAEGAHHRLVIRSVGFADRGFYGCETPDDKTQAKLTVEMRQVRLVRGLQAVEAREQGTATMEVELSHAHVEGSWTRDGLRLQPGPTCQLAVRGPTHTLTLLALRPQDGGLIAFKAEGVHTSARLVVTELPVRFSRPLRDVVATEKDKVTLECELSRPNVDVRWLKDGVELRVCKTVGITAQGACRSLIIYRCELGDQGVYVCDAHDAQSSASLKVQGRNVQIVRPLEDVEVMEKEGATFSCEVSLDEVPAQWFWEGSKLRPSDNVRIRQEGRTYTLVYRRVLSEDAGEIKFVAENAESRAQLRVKELPVTILRPLRDKIAMEKHRGVLECQVSRASAQVLWFKGSAELRPGPRYEMVSDGLYRKLVISEVQPEDEDTYTCDAGDVKTSAQFFVEEQSITIVRGLQDVTVMEPAPAWFECEISIPSVRPPKWLLGKTVLHAGADVGVEQEGTVHRLTLRRTCSTMTGPVHFTIGKSRSTARLVVSDIPVVLTRPLEPKAGRELQSVVLSCDFKPPPKAVQWYREDTPLAPSDKFKMRLAGHMAELRVLRLTPADAGVYRCQAGSAQSSAEVTVEAREVTVTQPLEDVEVTEEDRACFSCELSHEDEEVEWSLNGTPLYNDSFHEITHEGHRHTLLLKRVRRGDAGTVCASSPKVTATARLEVKAKPVVFLKALDDVSAEEQGTLALQCEVSDPQARVVWRKDGVELGPSDKYEFLRTAGTRGLVVHGLRRDDAGLYTCDVGTDETRARVSVHDLHVGITKRLKTVEVQEGESCSFECVLSHENTSDTAVWTVGGKTVGSSGRFQATRQGRKYTLAVRDATLGDAGEVVFSLQSLTSKASLIIRERPADIMKPLEDRQAAPGEDVVLSCELSRAGTPVRWLKDGKAIRKSQKYELLVEGVRATLVIRAVSLKDSGEYTCETDASKSTASLRVEETANWFTEELADLQLEEKGTAVFLCKTERPAAVVTWHKGLMELRTSGKHTPSQEGLTLRLTISDLEKADSDTYSCDIGQARSHARLLVQGQSVLITEDLEDVEVQEGSSATFCCRVSPADYGPVHWFLDKTPLQTNELNEIEAQPGGYHVLTLRQLTLKDSGTVHFEAGDQRASAALRVTEKPSAFSRELVDATVTEGEDLTLVCETAAPDSPVFWTKDGKALRPSARCRLTYEGCRAQLVITGTTLQDGGCYKCEATGAWSSSIVRVHARPAQFREGLKDVEVLEGGAATLRCTLSSVAAPVEWRRGDEVLRSGGKHSLRQEGTMLELVVRDLRPQDSGQYFCCFGDQTTSATLTVKALPAEFIGRLRSKEATEGATAALHCELSKAAPVEWRKGPETLRARDRVMLRQDRAVCELEICGLAVVDAGEYSCICGQERTSAMLTIRALPAEFIGRLRSKEATEGTTATLCCELSKVAPVEWRKGSETLRAGDRVSLRQDGAVCELEIRGLAVTDAGEYSCVCGQERTSATLTVRALPTKFTKGLRKEEATEGTTATLRCELSKVAPVEWRKGPETLRAGDRVSLRQDGAVCELEIRDLAVADTGEYSCVCGQERTMATLTVSALPAKFTKGLRKEEATEGATATLRCELSKATPVEWRKGPETLRAGDRVSLRQDGAVCELEIRGLTVMDAGEYSCVCGQERTSATLTVRALPAKFIQELKTKEAMEGTTATLHCELSKVAPVEWRKGSETLRAGDRVSLRQDGAVCELEIRGLAVADAGEYSCVCGQERTSAMLTVRALPTNFTKGLRKEEATEGATATLCCELSKAAPVEWRKGPETLRAGDRVSLRQDGAVCELEIRDLAVADTGEYSCVCGQERTSATLTVRALPAKFTQGLRHEEATEGNMVTLHCELSKAAPVEWRKGSETLRAGDRVSLRQDGAVCELEIRGLAVADTGEYSCVCGQERTSATLTIRAPQVVFRKPLQSLQAEEGAMASLQCELSEPSATVVWSKGGLELQAEGRRELRQWGHMVELVLWDLRREDAGEYTCACGSQATSATLTITAMPVRFLRELQAQEVDEGATARLCCELSRAGASVEWRKGSLQLFPCAKYQMVQEGTAAELLVCGAEQEDAGHYTCDTGHAQSTASLLVRAPRPTFETELQSAEQEAGSVARLHCELSAVEPGVPVQWLKEGVELHGSPKYEMRRQGVTCELLIHRLEAKDAGEYACVVGGQQTLASVVVREPEVTIVRGLVDAEVQAHGDVDFSCEVSRAGAADVEWRLQGLPLQSNEVTEVAARGRTHVLRLRGVTPDDAGTVSFHVGRHTSSAQLTVRAPEVTILEPLQDVQLSEGQDAHFRCRLSRASGQEVRWALGGVPLQANEMNDITVEHGTLHLLTLHKVTLEDAGTISFQVGSCSSEAQLKVTAKNTVVRGLENVEAPEGGEALFECQLSRPEVAAHTWLLDDEPVRTSEDAEVVYFENGLRHLLLLKNLRPQDSCRVTFLAGDVVTSAFLTVRGWRLEVLEPPRDAAVPAGGQARFSCTLSEAVPVGEATWYVNGAAVQPDDADWTVTADGSRHALLLHRARQHHAGEVTFAARDAVASARLSVLGLPDPPEDAEVVGRSGSSVTLSWVAPASDGGGGLCGYRVEMKAAATGEWRLCHELVPGPECVVDGLVPGETYRFRVAAVGPAGTGEPVYLPQTVRLAEPVEPASAPPVQSRQVAVGEEVRLVCEVAEAGEVVWLKGVEPIQPSERLQVLTQGQQQTLVIRGFSAEDQGEYRCGPIAGPASAVATTFQVVLTPGSGDEAPTQPSLPPEAAQEGDLHLLWEALARKRRMSREPTLDSISELPEEDGRLQRLRQEAEEVAPDLSEDYSTADELTRTGEADLSHTSSDDESRAGTPSLVTYLKKAGRPGASPLASKVGVPAAPSGKPQEQQEQPAAVRPPPGDLSTEDLGGPSMDKAAVKIQAAFKGYKVRKEMKQQEGPVFCRTFGDTEVQVGDVLRLECVVTSKADVHARWLKDGVELTDGRHHHIDQLGDGTCSLLVTGLGHADAGRYTCQVSSKFGHVAHSACVVVSGTESEAESSSGGELDDAFRRAARRLHRLFCTKGSEEVSDEEIFLSADEGTAEPEEPGDWQSYREDEHFVCIRFEEVAEAQRAAARFREMFGTMGIGVDISLSEQGPQGVEMRIGKVAPAFAAPLEPVPSLLTVEAAPVFLTELQNQEVQDGYPVSFDCVVTGQPVPSVRWFKDGRVLEEDDHYMISEDQQGGHQLIITAVVPADMGVYRCLAENSVGVSSTKAELRVDLTSTDYETAADATETSSYFSAQGYLSSREQEGTESSEEGQLPQVVEELKDLQVAPGTRLAKFQLKVKGYPAPRLYWFKDGQPLTTSEHIRMADRKTLHTLEIVSVTSEDAGQYSAYISNTVGAAYSSAQLLVQGPNEPEEKPALDVQQQLVPPRFLEKFTPKKVKKGANITFSVKVEGHPAPAVHWLREEAEQGVLWIGRDTPGYTVASSAQQHSLVLLDVGRQHQGTYTCIASNAAGQALCSASLHISGLSKEAGAAEEQAGVKEALMSTFLQGAQAVFAQMSEPAGFADLAGQRKGEPLVAEARGHLSLAELGTEEFLQKLTSQITEMVSAKITQGKLQVPGGDSDEESKTPSASPRHGRSRPSSSVQESSSESEDGDSRGEIFDIYVVTADYVPLGAEQDAISLREGQYVEVLDSAHPLRWLVRTKPTKSSPSRQGWVSPAYLDRRLKLSPEWGPAEGPEFPGEAVSEDEYKTRLSSVIQELLSSEEAFVGRLQFLQSHHMRHLDRCPHAPPAVASQKAVIFRNVQDISHFHSSFLRELQSCDTDDDVAMCFIKNQAAFEKYLEFLVGRVQAEAVVVSTAVQEFYKKYAEEELSAADPSQPPPPPLQHFLEQPVQRLQQYQALLKELIRNKARNGQNCALLEQAYAVVSALPQRAENQLHVSLMENYPGTLEALGEPIRQGHFIVWEGAPGARMPWKGHHRHVFLFRHHLVVCKPRRDSRTDTFSYVFRNMMKLSSIDLNDQVEGDDRAFEIWHEREDSVRKYLLQARTVIAKNSWVKEICGIQQRLALPVWRPPDFEEELADCTAELGETVKLACRVTGTPKPIVSWYKDGKPVEVDPHHILIEDPDGSCALILDNLTAVDSGQYMCFATSAAGNASTLGKILVQVPPRFVNKVRAVPFVEGEDAQVTCTIEGAPHPQIRWYKDGALLSPGGKFQTLSDARSGLLVLEIRGAGKEDLGHYECELVNRLGSTRGGAELSMQSPALRAREQRRREQLAAAVEDTTLERAEQEIMSVQKTLVCPEALGPSAGDHAGPGSGPGGPPELQDAGPQPPGMEAADASAEPRLKVPQPLPDAGLEQDSGAHAAAQGRIVPIRMEGAAWPGAGAAQLWDVHSHVFTETTHRTYVYQTRDMGATRPPSMQVTIEDLQAQRGGTAQFQAVIEGSPQPTVTWYKDSAQLVDDTRLSQQQEGTTYSLVLRDVAQHDAGVYTCLARNPGGQVLCKAELLVLGGDDLDSEKQSSRRRLHSFYEVKEEIGRGVFGFVKRVQHKGNQMSCAAKFIPLRGRTRAQAFRERDVLATLSHPLVTALLDQFETRKTLILILELCSAEELLDRLFKKSVVTEAEVKVYIQQLVEGLQYLHSQGILHLDIKPPNILMVHPAREDIKICDFGFAQKITPAEPQYSKYGCPEFVSPEIIEQTPVSKASDIWAMGVISYLSLTCSSPFAGESDRATLLNVLEGRVSWSSPMAAHLSKDAQDFIKAALQRAPEARPSASRCLAHSWFLKSLPAEEAHFINTKQLKFLLARSRWQRSLMSYKSILVMRSIPELLQGPPDSPSLGVARHLCSQASASSSSSSSSSDNELAPFARAKSLPPSPVTHSPLLHPRGFLRPSASLPEEAEACPPAEAAPLPASAQGTEPPAAPGCVPRQSVIRSLFYQQAGEGPERGGPAAGGRRHPARRRHLLKGGYFASALPGLREPLLEHRALEEAAAQEEQAAMLAKAPSFETALRLPGASTRGAPSRSRSLDLDRPHAASLSTESCPEEQCPTPTPATTTTHSGLLEAPGQGSPQRGACGRERERPEGSLQGPRLFPSTSGDVAPTQQEGWSQDSCGGQQDPFFHPQWGPAPREGCRPPTAVAPQTPGSLPPGPGLEALSTPPSPFLSGEPQAPPSPARASPQPGSKKGLENTPLPGRLGPPSSPGPASAVGLEPGLTPDAEDLAQEAEDLSDSELSTQRPQEQATTRKFSLGQHGGYAGVAGYGTFAFGGDAGGMLGQGPLWARMAWATSQSSEEQDEGEASAAPPPEGGRAPPRASPELTLWEGVGGGSQVSLVQIRDLSGDLEAADTVSLDISEVEPAYLNLSDLYDIKYLPFEFMIFRKVPRPQPPPSPASEAGEELAELPEATWPWPGTLGPPASLEITEGLEDTEALLWEAASSRRRKGSPPSGGLLHLPGRRVELEEPTELGLRRRVRASVAHISRLLRGRPEGPEESPPRKKAGLASFRLSGLKSRDRAPSFLRELADETVVLGQSVTLACQVSAQPAAQATWSKDGAVLESSSRLLISSTRKNFQLLTILVVTAEDLGLYTCSVRNRLGMAATTAVLRKAELPACSPRPDIGEVYEDGVLLVWKPVEAHGPVTYTVQCSLEGGSWSTLASDIFDCCYLAGKLARGGLYTFRTACVSKAGMGPFSSPSEQVLLGGPSHLASEEESSPARPAQPLPSTQTFAFQTQIRRGRFSVVRQCQEKASGLLLAAKIVPYRPEDRTAVLREYEALKGLRHPHLAQLQAAYLSPRHLVLILELCSGPELLPCLAERTSYSESEVKDYLWQMLSAAQYLHAQRILHLDLRSENMIVTEYNLLKVVDLGNAQSLAQERVLPSEGFKDYLETMAPELLEGQGAVPQTDIWAIGVTAFIMLSAEYPVSSEGTRDLQKGLRKGLIRLGRCYAGLSGGAVAFLRSTLCAHPWGRPCASSCLQCPWLTEEGPARSQPASVTFPTARLRACVREREKRRALLYRKHRLAQVR</sequence>
<dbReference type="PROSITE" id="PS50003">
    <property type="entry name" value="PH_DOMAIN"/>
    <property type="match status" value="1"/>
</dbReference>
<dbReference type="InterPro" id="IPR001849">
    <property type="entry name" value="PH_domain"/>
</dbReference>
<organism evidence="22 23">
    <name type="scientific">Ceratotherium simum simum</name>
    <name type="common">Southern white rhinoceros</name>
    <dbReference type="NCBI Taxonomy" id="73337"/>
    <lineage>
        <taxon>Eukaryota</taxon>
        <taxon>Metazoa</taxon>
        <taxon>Chordata</taxon>
        <taxon>Craniata</taxon>
        <taxon>Vertebrata</taxon>
        <taxon>Euteleostomi</taxon>
        <taxon>Mammalia</taxon>
        <taxon>Eutheria</taxon>
        <taxon>Laurasiatheria</taxon>
        <taxon>Perissodactyla</taxon>
        <taxon>Rhinocerotidae</taxon>
        <taxon>Ceratotherium</taxon>
    </lineage>
</organism>
<dbReference type="InterPro" id="IPR036028">
    <property type="entry name" value="SH3-like_dom_sf"/>
</dbReference>
<dbReference type="GeneID" id="101405567"/>
<dbReference type="InterPro" id="IPR055251">
    <property type="entry name" value="SOS1_NGEF_PH"/>
</dbReference>
<dbReference type="InterPro" id="IPR008266">
    <property type="entry name" value="Tyr_kinase_AS"/>
</dbReference>
<feature type="domain" description="DH" evidence="18">
    <location>
        <begin position="5525"/>
        <end position="5709"/>
    </location>
</feature>
<dbReference type="PROSITE" id="PS50010">
    <property type="entry name" value="DH_2"/>
    <property type="match status" value="1"/>
</dbReference>
<feature type="domain" description="Ig-like" evidence="20">
    <location>
        <begin position="4948"/>
        <end position="5046"/>
    </location>
</feature>
<feature type="domain" description="Ig-like" evidence="20">
    <location>
        <begin position="5846"/>
        <end position="5929"/>
    </location>
</feature>
<keyword evidence="3 13" id="KW-0728">SH3 domain</keyword>
<evidence type="ECO:0000256" key="10">
    <source>
        <dbReference type="ARBA" id="ARBA00022840"/>
    </source>
</evidence>
<dbReference type="Pfam" id="PF00621">
    <property type="entry name" value="RhoGEF"/>
    <property type="match status" value="1"/>
</dbReference>
<feature type="region of interest" description="Disordered" evidence="15">
    <location>
        <begin position="4655"/>
        <end position="4702"/>
    </location>
</feature>
<feature type="domain" description="Ig-like" evidence="20">
    <location>
        <begin position="3635"/>
        <end position="3718"/>
    </location>
</feature>
<dbReference type="InterPro" id="IPR003599">
    <property type="entry name" value="Ig_sub"/>
</dbReference>
<dbReference type="SMART" id="SM00220">
    <property type="entry name" value="S_TKc"/>
    <property type="match status" value="2"/>
</dbReference>
<dbReference type="Pfam" id="PF00069">
    <property type="entry name" value="Pkinase"/>
    <property type="match status" value="2"/>
</dbReference>
<dbReference type="CDD" id="cd13239">
    <property type="entry name" value="PH_Obscurin"/>
    <property type="match status" value="1"/>
</dbReference>
<dbReference type="InterPro" id="IPR013783">
    <property type="entry name" value="Ig-like_fold"/>
</dbReference>
<evidence type="ECO:0000256" key="5">
    <source>
        <dbReference type="ARBA" id="ARBA00022553"/>
    </source>
</evidence>
<feature type="compositionally biased region" description="Low complexity" evidence="15">
    <location>
        <begin position="7074"/>
        <end position="7083"/>
    </location>
</feature>
<dbReference type="SUPFAM" id="SSF49265">
    <property type="entry name" value="Fibronectin type III"/>
    <property type="match status" value="3"/>
</dbReference>
<feature type="compositionally biased region" description="Low complexity" evidence="15">
    <location>
        <begin position="6958"/>
        <end position="6977"/>
    </location>
</feature>
<feature type="domain" description="Ig-like" evidence="20">
    <location>
        <begin position="3107"/>
        <end position="3190"/>
    </location>
</feature>
<feature type="domain" description="Ig-like" evidence="20">
    <location>
        <begin position="3459"/>
        <end position="3542"/>
    </location>
</feature>
<feature type="region of interest" description="Disordered" evidence="15">
    <location>
        <begin position="6074"/>
        <end position="6135"/>
    </location>
</feature>
<protein>
    <submittedName>
        <fullName evidence="23">Obscurin</fullName>
    </submittedName>
</protein>
<dbReference type="InterPro" id="IPR052385">
    <property type="entry name" value="Obscurin/Obscurin-like_Reg"/>
</dbReference>
<evidence type="ECO:0000256" key="13">
    <source>
        <dbReference type="PROSITE-ProRule" id="PRU00192"/>
    </source>
</evidence>
<feature type="domain" description="Ig-like" evidence="20">
    <location>
        <begin position="1603"/>
        <end position="1672"/>
    </location>
</feature>
<feature type="domain" description="Ig-like" evidence="20">
    <location>
        <begin position="1945"/>
        <end position="2029"/>
    </location>
</feature>
<feature type="domain" description="Fibronectin type-III" evidence="21">
    <location>
        <begin position="303"/>
        <end position="400"/>
    </location>
</feature>
<dbReference type="SMART" id="SM00407">
    <property type="entry name" value="IGc1"/>
    <property type="match status" value="1"/>
</dbReference>
<feature type="domain" description="Ig-like" evidence="20">
    <location>
        <begin position="4444"/>
        <end position="4525"/>
    </location>
</feature>
<keyword evidence="9" id="KW-0418">Kinase</keyword>
<feature type="domain" description="Ig-like" evidence="20">
    <location>
        <begin position="3018"/>
        <end position="3102"/>
    </location>
</feature>
<feature type="compositionally biased region" description="Low complexity" evidence="15">
    <location>
        <begin position="6619"/>
        <end position="6628"/>
    </location>
</feature>
<feature type="domain" description="Ig-like" evidence="20">
    <location>
        <begin position="4729"/>
        <end position="4820"/>
    </location>
</feature>
<keyword evidence="8 14" id="KW-0547">Nucleotide-binding</keyword>
<gene>
    <name evidence="23" type="primary">LOC101405567</name>
</gene>
<evidence type="ECO:0000259" key="18">
    <source>
        <dbReference type="PROSITE" id="PS50010"/>
    </source>
</evidence>
<dbReference type="SUPFAM" id="SSF48065">
    <property type="entry name" value="DBL homology domain (DH-domain)"/>
    <property type="match status" value="1"/>
</dbReference>
<proteinExistence type="inferred from homology"/>
<dbReference type="PANTHER" id="PTHR35971">
    <property type="entry name" value="SI:DKEY-31G6.6"/>
    <property type="match status" value="1"/>
</dbReference>
<evidence type="ECO:0000256" key="1">
    <source>
        <dbReference type="ARBA" id="ARBA00004496"/>
    </source>
</evidence>
<dbReference type="InterPro" id="IPR035526">
    <property type="entry name" value="Obscurin_SH3"/>
</dbReference>
<keyword evidence="4" id="KW-0963">Cytoplasm</keyword>
<dbReference type="Pfam" id="PF22697">
    <property type="entry name" value="SOS1_NGEF_PH"/>
    <property type="match status" value="1"/>
</dbReference>
<feature type="domain" description="Ig-like" evidence="20">
    <location>
        <begin position="4081"/>
        <end position="4170"/>
    </location>
</feature>
<dbReference type="SMART" id="SM00015">
    <property type="entry name" value="IQ"/>
    <property type="match status" value="1"/>
</dbReference>
<evidence type="ECO:0000259" key="21">
    <source>
        <dbReference type="PROSITE" id="PS50853"/>
    </source>
</evidence>
<feature type="compositionally biased region" description="Acidic residues" evidence="15">
    <location>
        <begin position="6984"/>
        <end position="6997"/>
    </location>
</feature>
<feature type="domain" description="Ig-like" evidence="20">
    <location>
        <begin position="6189"/>
        <end position="6265"/>
    </location>
</feature>
<dbReference type="Gene3D" id="2.30.30.40">
    <property type="entry name" value="SH3 Domains"/>
    <property type="match status" value="1"/>
</dbReference>
<dbReference type="SMART" id="SM00060">
    <property type="entry name" value="FN3"/>
    <property type="match status" value="3"/>
</dbReference>
<evidence type="ECO:0000256" key="12">
    <source>
        <dbReference type="ARBA" id="ARBA00023319"/>
    </source>
</evidence>
<feature type="domain" description="Ig-like" evidence="20">
    <location>
        <begin position="3371"/>
        <end position="3454"/>
    </location>
</feature>
<dbReference type="Gene3D" id="2.30.29.30">
    <property type="entry name" value="Pleckstrin-homology domain (PH domain)/Phosphotyrosine-binding domain (PTB)"/>
    <property type="match status" value="1"/>
</dbReference>
<feature type="region of interest" description="Disordered" evidence="15">
    <location>
        <begin position="5384"/>
        <end position="5429"/>
    </location>
</feature>
<dbReference type="RefSeq" id="XP_014649870.1">
    <property type="nucleotide sequence ID" value="XM_014794384.1"/>
</dbReference>
<feature type="domain" description="Ig-like" evidence="20">
    <location>
        <begin position="3547"/>
        <end position="3630"/>
    </location>
</feature>
<dbReference type="CDD" id="cd00096">
    <property type="entry name" value="Ig"/>
    <property type="match status" value="5"/>
</dbReference>
<dbReference type="InterPro" id="IPR036179">
    <property type="entry name" value="Ig-like_dom_sf"/>
</dbReference>
<feature type="domain" description="Ig-like" evidence="20">
    <location>
        <begin position="2929"/>
        <end position="3012"/>
    </location>
</feature>
<dbReference type="SMART" id="SM00409">
    <property type="entry name" value="IG"/>
    <property type="match status" value="53"/>
</dbReference>
<feature type="domain" description="Ig-like" evidence="20">
    <location>
        <begin position="1257"/>
        <end position="1345"/>
    </location>
</feature>
<dbReference type="InterPro" id="IPR013098">
    <property type="entry name" value="Ig_I-set"/>
</dbReference>
<feature type="domain" description="Ig-like" evidence="20">
    <location>
        <begin position="1767"/>
        <end position="1851"/>
    </location>
</feature>
<dbReference type="CDD" id="cd00063">
    <property type="entry name" value="FN3"/>
    <property type="match status" value="3"/>
</dbReference>
<dbReference type="PROSITE" id="PS00108">
    <property type="entry name" value="PROTEIN_KINASE_ST"/>
    <property type="match status" value="1"/>
</dbReference>
<dbReference type="SMART" id="SM00406">
    <property type="entry name" value="IGv"/>
    <property type="match status" value="12"/>
</dbReference>
<feature type="domain" description="Ig-like" evidence="20">
    <location>
        <begin position="3812"/>
        <end position="3896"/>
    </location>
</feature>
<feature type="domain" description="Ig-like" evidence="20">
    <location>
        <begin position="1165"/>
        <end position="1243"/>
    </location>
</feature>
<feature type="domain" description="Ig-like" evidence="20">
    <location>
        <begin position="884"/>
        <end position="967"/>
    </location>
</feature>
<dbReference type="PROSITE" id="PS00109">
    <property type="entry name" value="PROTEIN_KINASE_TYR"/>
    <property type="match status" value="1"/>
</dbReference>
<dbReference type="Pfam" id="PF07679">
    <property type="entry name" value="I-set"/>
    <property type="match status" value="50"/>
</dbReference>
<reference evidence="23" key="1">
    <citation type="submission" date="2025-08" db="UniProtKB">
        <authorList>
            <consortium name="RefSeq"/>
        </authorList>
    </citation>
    <scope>IDENTIFICATION</scope>
</reference>
<dbReference type="PROSITE" id="PS50002">
    <property type="entry name" value="SH3"/>
    <property type="match status" value="1"/>
</dbReference>
<feature type="domain" description="Ig-like" evidence="20">
    <location>
        <begin position="5940"/>
        <end position="6030"/>
    </location>
</feature>
<dbReference type="SMART" id="SM00233">
    <property type="entry name" value="PH"/>
    <property type="match status" value="1"/>
</dbReference>
<feature type="domain" description="Ig-like" evidence="20">
    <location>
        <begin position="3283"/>
        <end position="3366"/>
    </location>
</feature>
<feature type="domain" description="Ig-like" evidence="20">
    <location>
        <begin position="3722"/>
        <end position="3807"/>
    </location>
</feature>
<dbReference type="PROSITE" id="PS50096">
    <property type="entry name" value="IQ"/>
    <property type="match status" value="1"/>
</dbReference>
<evidence type="ECO:0000259" key="19">
    <source>
        <dbReference type="PROSITE" id="PS50011"/>
    </source>
</evidence>
<feature type="domain" description="Ig-like" evidence="20">
    <location>
        <begin position="981"/>
        <end position="1069"/>
    </location>
</feature>
<dbReference type="Gene3D" id="1.20.900.10">
    <property type="entry name" value="Dbl homology (DH) domain"/>
    <property type="match status" value="1"/>
</dbReference>
<keyword evidence="12" id="KW-0393">Immunoglobulin domain</keyword>
<feature type="domain" description="Ig-like" evidence="20">
    <location>
        <begin position="2123"/>
        <end position="2214"/>
    </location>
</feature>
<dbReference type="Proteomes" id="UP000694910">
    <property type="component" value="Unplaced"/>
</dbReference>
<dbReference type="SUPFAM" id="SSF50729">
    <property type="entry name" value="PH domain-like"/>
    <property type="match status" value="1"/>
</dbReference>
<keyword evidence="5" id="KW-0597">Phosphoprotein</keyword>
<dbReference type="InterPro" id="IPR000219">
    <property type="entry name" value="DH_dom"/>
</dbReference>
<dbReference type="InterPro" id="IPR035899">
    <property type="entry name" value="DBL_dom_sf"/>
</dbReference>
<feature type="domain" description="Ig-like" evidence="20">
    <location>
        <begin position="5090"/>
        <end position="5179"/>
    </location>
</feature>
<feature type="domain" description="Ig-like" evidence="20">
    <location>
        <begin position="2302"/>
        <end position="2386"/>
    </location>
</feature>
<keyword evidence="22" id="KW-1185">Reference proteome</keyword>
<dbReference type="InterPro" id="IPR013106">
    <property type="entry name" value="Ig_V-set"/>
</dbReference>
<feature type="compositionally biased region" description="Low complexity" evidence="15">
    <location>
        <begin position="6660"/>
        <end position="6683"/>
    </location>
</feature>
<feature type="domain" description="Ig-like" evidence="20">
    <location>
        <begin position="599"/>
        <end position="671"/>
    </location>
</feature>
<feature type="region of interest" description="Disordered" evidence="15">
    <location>
        <begin position="6779"/>
        <end position="7018"/>
    </location>
</feature>
<dbReference type="PROSITE" id="PS00107">
    <property type="entry name" value="PROTEIN_KINASE_ATP"/>
    <property type="match status" value="1"/>
</dbReference>
<dbReference type="PROSITE" id="PS50835">
    <property type="entry name" value="IG_LIKE"/>
    <property type="match status" value="44"/>
</dbReference>
<feature type="domain" description="Ig-like" evidence="20">
    <location>
        <begin position="2466"/>
        <end position="2564"/>
    </location>
</feature>
<evidence type="ECO:0000256" key="14">
    <source>
        <dbReference type="PROSITE-ProRule" id="PRU10141"/>
    </source>
</evidence>
<dbReference type="SUPFAM" id="SSF50044">
    <property type="entry name" value="SH3-domain"/>
    <property type="match status" value="1"/>
</dbReference>
<dbReference type="Gene3D" id="2.60.40.10">
    <property type="entry name" value="Immunoglobulins"/>
    <property type="match status" value="58"/>
</dbReference>
<dbReference type="PROSITE" id="PS50853">
    <property type="entry name" value="FN3"/>
    <property type="match status" value="3"/>
</dbReference>
<dbReference type="Gene3D" id="1.10.510.10">
    <property type="entry name" value="Transferase(Phosphotransferase) domain 1"/>
    <property type="match status" value="2"/>
</dbReference>
<feature type="domain" description="Fibronectin type-III" evidence="21">
    <location>
        <begin position="4358"/>
        <end position="4452"/>
    </location>
</feature>
<keyword evidence="6" id="KW-0808">Transferase</keyword>
<feature type="domain" description="Ig-like" evidence="20">
    <location>
        <begin position="1400"/>
        <end position="1478"/>
    </location>
</feature>
<dbReference type="Pfam" id="PF00612">
    <property type="entry name" value="IQ"/>
    <property type="match status" value="1"/>
</dbReference>
<evidence type="ECO:0000313" key="23">
    <source>
        <dbReference type="RefSeq" id="XP_014649870.1"/>
    </source>
</evidence>
<feature type="domain" description="Ig-like" evidence="20">
    <location>
        <begin position="1073"/>
        <end position="1161"/>
    </location>
</feature>
<feature type="domain" description="Protein kinase" evidence="19">
    <location>
        <begin position="6299"/>
        <end position="6552"/>
    </location>
</feature>
<dbReference type="Pfam" id="PF00041">
    <property type="entry name" value="fn3"/>
    <property type="match status" value="1"/>
</dbReference>
<feature type="domain" description="Ig-like" evidence="20">
    <location>
        <begin position="5201"/>
        <end position="5297"/>
    </location>
</feature>
<dbReference type="InterPro" id="IPR000719">
    <property type="entry name" value="Prot_kinase_dom"/>
</dbReference>
<feature type="domain" description="Ig-like" evidence="20">
    <location>
        <begin position="9"/>
        <end position="99"/>
    </location>
</feature>
<dbReference type="SUPFAM" id="SSF48726">
    <property type="entry name" value="Immunoglobulin"/>
    <property type="match status" value="55"/>
</dbReference>
<dbReference type="Gene3D" id="3.30.200.20">
    <property type="entry name" value="Phosphorylase Kinase, domain 1"/>
    <property type="match status" value="2"/>
</dbReference>
<feature type="domain" description="PH" evidence="17">
    <location>
        <begin position="5727"/>
        <end position="5836"/>
    </location>
</feature>
<dbReference type="PANTHER" id="PTHR35971:SF4">
    <property type="entry name" value="OBSCURIN"/>
    <property type="match status" value="1"/>
</dbReference>
<feature type="domain" description="Fibronectin type-III" evidence="21">
    <location>
        <begin position="7376"/>
        <end position="7468"/>
    </location>
</feature>
<dbReference type="InterPro" id="IPR003598">
    <property type="entry name" value="Ig_sub2"/>
</dbReference>
<comment type="similarity">
    <text evidence="2">Belongs to the protein kinase superfamily. CAMK Ser/Thr protein kinase family.</text>
</comment>
<keyword evidence="10 14" id="KW-0067">ATP-binding</keyword>
<dbReference type="CDD" id="cd20971">
    <property type="entry name" value="IgI_1_Titin-A168_like"/>
    <property type="match status" value="1"/>
</dbReference>
<feature type="region of interest" description="Disordered" evidence="15">
    <location>
        <begin position="4544"/>
        <end position="4563"/>
    </location>
</feature>
<keyword evidence="7" id="KW-0677">Repeat</keyword>
<evidence type="ECO:0000256" key="4">
    <source>
        <dbReference type="ARBA" id="ARBA00022490"/>
    </source>
</evidence>
<evidence type="ECO:0000256" key="8">
    <source>
        <dbReference type="ARBA" id="ARBA00022741"/>
    </source>
</evidence>
<feature type="domain" description="Ig-like" evidence="20">
    <location>
        <begin position="2660"/>
        <end position="2742"/>
    </location>
</feature>
<evidence type="ECO:0000256" key="3">
    <source>
        <dbReference type="ARBA" id="ARBA00022443"/>
    </source>
</evidence>
<feature type="binding site" evidence="14">
    <location>
        <position position="6328"/>
    </location>
    <ligand>
        <name>ATP</name>
        <dbReference type="ChEBI" id="CHEBI:30616"/>
    </ligand>
</feature>
<dbReference type="SMART" id="SM00408">
    <property type="entry name" value="IGc2"/>
    <property type="match status" value="47"/>
</dbReference>
<feature type="compositionally biased region" description="Polar residues" evidence="15">
    <location>
        <begin position="6861"/>
        <end position="6882"/>
    </location>
</feature>
<feature type="domain" description="Ig-like" evidence="20">
    <location>
        <begin position="673"/>
        <end position="751"/>
    </location>
</feature>
<dbReference type="InterPro" id="IPR011009">
    <property type="entry name" value="Kinase-like_dom_sf"/>
</dbReference>
<dbReference type="InterPro" id="IPR003961">
    <property type="entry name" value="FN3_dom"/>
</dbReference>
<dbReference type="InterPro" id="IPR007110">
    <property type="entry name" value="Ig-like_dom"/>
</dbReference>
<comment type="subcellular location">
    <subcellularLocation>
        <location evidence="1">Cytoplasm</location>
    </subcellularLocation>
</comment>
<feature type="domain" description="Ig-like" evidence="20">
    <location>
        <begin position="2754"/>
        <end position="2823"/>
    </location>
</feature>
<feature type="domain" description="Ig-like" evidence="20">
    <location>
        <begin position="789"/>
        <end position="875"/>
    </location>
</feature>
<feature type="domain" description="Ig-like" evidence="20">
    <location>
        <begin position="109"/>
        <end position="199"/>
    </location>
</feature>
<dbReference type="InterPro" id="IPR000048">
    <property type="entry name" value="IQ_motif_EF-hand-BS"/>
</dbReference>
<feature type="domain" description="Ig-like" evidence="20">
    <location>
        <begin position="1676"/>
        <end position="1762"/>
    </location>
</feature>
<dbReference type="SMART" id="SM00325">
    <property type="entry name" value="RhoGEF"/>
    <property type="match status" value="1"/>
</dbReference>
<evidence type="ECO:0000259" key="17">
    <source>
        <dbReference type="PROSITE" id="PS50003"/>
    </source>
</evidence>
<feature type="domain" description="Ig-like" evidence="20">
    <location>
        <begin position="3195"/>
        <end position="3278"/>
    </location>
</feature>
<feature type="domain" description="Ig-like" evidence="20">
    <location>
        <begin position="489"/>
        <end position="565"/>
    </location>
</feature>
<evidence type="ECO:0000256" key="6">
    <source>
        <dbReference type="ARBA" id="ARBA00022679"/>
    </source>
</evidence>
<evidence type="ECO:0000313" key="22">
    <source>
        <dbReference type="Proteomes" id="UP000694910"/>
    </source>
</evidence>
<feature type="region of interest" description="Disordered" evidence="15">
    <location>
        <begin position="6619"/>
        <end position="6694"/>
    </location>
</feature>
<feature type="domain" description="Ig-like" evidence="20">
    <location>
        <begin position="3902"/>
        <end position="3994"/>
    </location>
</feature>
<feature type="region of interest" description="Disordered" evidence="15">
    <location>
        <begin position="7465"/>
        <end position="7487"/>
    </location>
</feature>
<dbReference type="InterPro" id="IPR003597">
    <property type="entry name" value="Ig_C1-set"/>
</dbReference>
<accession>A0ABM1DDI9</accession>
<dbReference type="InterPro" id="IPR036116">
    <property type="entry name" value="FN3_sf"/>
</dbReference>
<feature type="domain" description="Ig-like" evidence="20">
    <location>
        <begin position="1494"/>
        <end position="1588"/>
    </location>
</feature>
<evidence type="ECO:0000259" key="20">
    <source>
        <dbReference type="PROSITE" id="PS50835"/>
    </source>
</evidence>
<feature type="domain" description="Ig-like" evidence="20">
    <location>
        <begin position="7282"/>
        <end position="7371"/>
    </location>
</feature>
<feature type="domain" description="Protein kinase" evidence="19">
    <location>
        <begin position="7492"/>
        <end position="7744"/>
    </location>
</feature>
<evidence type="ECO:0000256" key="9">
    <source>
        <dbReference type="ARBA" id="ARBA00022777"/>
    </source>
</evidence>
<dbReference type="CDD" id="cd23767">
    <property type="entry name" value="IQCD"/>
    <property type="match status" value="1"/>
</dbReference>
<evidence type="ECO:0000256" key="2">
    <source>
        <dbReference type="ARBA" id="ARBA00006692"/>
    </source>
</evidence>
<evidence type="ECO:0000256" key="15">
    <source>
        <dbReference type="SAM" id="MobiDB-lite"/>
    </source>
</evidence>
<feature type="compositionally biased region" description="Polar residues" evidence="15">
    <location>
        <begin position="6998"/>
        <end position="7013"/>
    </location>
</feature>
<evidence type="ECO:0000256" key="7">
    <source>
        <dbReference type="ARBA" id="ARBA00022737"/>
    </source>
</evidence>